<evidence type="ECO:0000313" key="1">
    <source>
        <dbReference type="EMBL" id="MDH1896376.1"/>
    </source>
</evidence>
<name>A0A2X4NSL8_AERCA</name>
<dbReference type="OrthoDB" id="5587444at2"/>
<dbReference type="GeneID" id="48824161"/>
<dbReference type="Proteomes" id="UP001160758">
    <property type="component" value="Unassembled WGS sequence"/>
</dbReference>
<reference evidence="1" key="1">
    <citation type="submission" date="2022-09" db="EMBL/GenBank/DDBJ databases">
        <title>Intensive care unit water sources are persistently colonized with multi-drug resistant bacteria and are the site of extensive horizontal gene transfer of antibiotic resistance genes.</title>
        <authorList>
            <person name="Diorio-Toth L."/>
        </authorList>
    </citation>
    <scope>NUCLEOTIDE SEQUENCE</scope>
    <source>
        <strain evidence="1">GD03796</strain>
    </source>
</reference>
<dbReference type="AlphaFoldDB" id="A0A2X4NSL8"/>
<sequence>MTRTALCLLLLPFCTLADDAELWLVELEHNDGVRLQFQGAELELGSAELHGVAQPDGLVPGMHLAILSRYGVAETIRVLDGAPDPALGASWRRAEDRLLTHNQQALLLQDLGVLVFDADTRWINGSAADLQPGRRLVLSRDEEGRLTDILIPDPEDPLDAEE</sequence>
<evidence type="ECO:0000313" key="2">
    <source>
        <dbReference type="Proteomes" id="UP001160758"/>
    </source>
</evidence>
<dbReference type="RefSeq" id="WP_042015341.1">
    <property type="nucleotide sequence ID" value="NZ_AP022254.1"/>
</dbReference>
<dbReference type="EMBL" id="JAOCFT010000001">
    <property type="protein sequence ID" value="MDH1896376.1"/>
    <property type="molecule type" value="Genomic_DNA"/>
</dbReference>
<accession>A0A2X4NSL8</accession>
<protein>
    <submittedName>
        <fullName evidence="1">Uncharacterized protein</fullName>
    </submittedName>
</protein>
<gene>
    <name evidence="1" type="ORF">N5I07_01920</name>
</gene>
<organism evidence="1 2">
    <name type="scientific">Aeromonas caviae</name>
    <name type="common">Aeromonas punctata</name>
    <dbReference type="NCBI Taxonomy" id="648"/>
    <lineage>
        <taxon>Bacteria</taxon>
        <taxon>Pseudomonadati</taxon>
        <taxon>Pseudomonadota</taxon>
        <taxon>Gammaproteobacteria</taxon>
        <taxon>Aeromonadales</taxon>
        <taxon>Aeromonadaceae</taxon>
        <taxon>Aeromonas</taxon>
    </lineage>
</organism>
<proteinExistence type="predicted"/>
<comment type="caution">
    <text evidence="1">The sequence shown here is derived from an EMBL/GenBank/DDBJ whole genome shotgun (WGS) entry which is preliminary data.</text>
</comment>